<sequence>MIRRPRRPFWTLDAHRIPVLSLYRTLLKTAKRFDKDIHKRFLYFSLRDKFRSRRHETSLQKTANYLKEAEECKSLLEKALDGDQESIQHIDDLSWGRKGRLKEVLDVVNYLTLQLHKWKGPKHHPFVYDIRVLSSRKQDSHPAYRIAIDPCVYTPPPEPLLPQRIKRKKKRPRRPVIRYDVITSLGYRLWRVRGWEQPAWVSMMMNKRIRQHQKRLDRYQELQEQLSMVVLEQRMMNQLGVPDEAEGFDELIRKELKERKLLQESFLKAQKQKSQNEERDINV</sequence>
<accession>A0A9N8ZFD7</accession>
<dbReference type="OrthoDB" id="2571149at2759"/>
<organism evidence="2 3">
    <name type="scientific">Paraglomus brasilianum</name>
    <dbReference type="NCBI Taxonomy" id="144538"/>
    <lineage>
        <taxon>Eukaryota</taxon>
        <taxon>Fungi</taxon>
        <taxon>Fungi incertae sedis</taxon>
        <taxon>Mucoromycota</taxon>
        <taxon>Glomeromycotina</taxon>
        <taxon>Glomeromycetes</taxon>
        <taxon>Paraglomerales</taxon>
        <taxon>Paraglomeraceae</taxon>
        <taxon>Paraglomus</taxon>
    </lineage>
</organism>
<proteinExistence type="predicted"/>
<gene>
    <name evidence="2" type="ORF">PBRASI_LOCUS2061</name>
</gene>
<evidence type="ECO:0000259" key="1">
    <source>
        <dbReference type="Pfam" id="PF20263"/>
    </source>
</evidence>
<comment type="caution">
    <text evidence="2">The sequence shown here is derived from an EMBL/GenBank/DDBJ whole genome shotgun (WGS) entry which is preliminary data.</text>
</comment>
<dbReference type="AlphaFoldDB" id="A0A9N8ZFD7"/>
<keyword evidence="3" id="KW-1185">Reference proteome</keyword>
<dbReference type="Proteomes" id="UP000789739">
    <property type="component" value="Unassembled WGS sequence"/>
</dbReference>
<feature type="domain" description="LYR motif-containing protein Cup1-like N-terminal" evidence="1">
    <location>
        <begin position="22"/>
        <end position="103"/>
    </location>
</feature>
<evidence type="ECO:0000313" key="3">
    <source>
        <dbReference type="Proteomes" id="UP000789739"/>
    </source>
</evidence>
<protein>
    <submittedName>
        <fullName evidence="2">9239_t:CDS:1</fullName>
    </submittedName>
</protein>
<dbReference type="Pfam" id="PF20263">
    <property type="entry name" value="LYRM2-like"/>
    <property type="match status" value="1"/>
</dbReference>
<dbReference type="InterPro" id="IPR046896">
    <property type="entry name" value="Cup1-like_N"/>
</dbReference>
<dbReference type="EMBL" id="CAJVPI010000151">
    <property type="protein sequence ID" value="CAG8490194.1"/>
    <property type="molecule type" value="Genomic_DNA"/>
</dbReference>
<name>A0A9N8ZFD7_9GLOM</name>
<reference evidence="2" key="1">
    <citation type="submission" date="2021-06" db="EMBL/GenBank/DDBJ databases">
        <authorList>
            <person name="Kallberg Y."/>
            <person name="Tangrot J."/>
            <person name="Rosling A."/>
        </authorList>
    </citation>
    <scope>NUCLEOTIDE SEQUENCE</scope>
    <source>
        <strain evidence="2">BR232B</strain>
    </source>
</reference>
<evidence type="ECO:0000313" key="2">
    <source>
        <dbReference type="EMBL" id="CAG8490194.1"/>
    </source>
</evidence>